<gene>
    <name evidence="2" type="ORF">PENSUB_844</name>
</gene>
<protein>
    <submittedName>
        <fullName evidence="2">Uncharacterized protein</fullName>
    </submittedName>
</protein>
<evidence type="ECO:0000313" key="3">
    <source>
        <dbReference type="Proteomes" id="UP000186955"/>
    </source>
</evidence>
<proteinExistence type="predicted"/>
<comment type="caution">
    <text evidence="2">The sequence shown here is derived from an EMBL/GenBank/DDBJ whole genome shotgun (WGS) entry which is preliminary data.</text>
</comment>
<evidence type="ECO:0000313" key="2">
    <source>
        <dbReference type="EMBL" id="OKP13653.1"/>
    </source>
</evidence>
<accession>A0A1Q5UMH3</accession>
<reference evidence="2 3" key="1">
    <citation type="submission" date="2016-10" db="EMBL/GenBank/DDBJ databases">
        <title>Genome sequence of the ascomycete fungus Penicillium subrubescens.</title>
        <authorList>
            <person name="De Vries R.P."/>
            <person name="Peng M."/>
            <person name="Dilokpimol A."/>
            <person name="Hilden K."/>
            <person name="Makela M.R."/>
            <person name="Grigoriev I."/>
            <person name="Riley R."/>
            <person name="Granchi Z."/>
        </authorList>
    </citation>
    <scope>NUCLEOTIDE SEQUENCE [LARGE SCALE GENOMIC DNA]</scope>
    <source>
        <strain evidence="2 3">CBS 132785</strain>
    </source>
</reference>
<evidence type="ECO:0000256" key="1">
    <source>
        <dbReference type="SAM" id="MobiDB-lite"/>
    </source>
</evidence>
<name>A0A1Q5UMH3_9EURO</name>
<sequence length="49" mass="5629">MPKLTSDPLESLEYGVPTDQSQGPEYTGPDALDYVVDSRLERRRELFEK</sequence>
<keyword evidence="3" id="KW-1185">Reference proteome</keyword>
<feature type="region of interest" description="Disordered" evidence="1">
    <location>
        <begin position="1"/>
        <end position="33"/>
    </location>
</feature>
<dbReference type="EMBL" id="MNBE01000128">
    <property type="protein sequence ID" value="OKP13653.1"/>
    <property type="molecule type" value="Genomic_DNA"/>
</dbReference>
<dbReference type="Proteomes" id="UP000186955">
    <property type="component" value="Unassembled WGS sequence"/>
</dbReference>
<organism evidence="2 3">
    <name type="scientific">Penicillium subrubescens</name>
    <dbReference type="NCBI Taxonomy" id="1316194"/>
    <lineage>
        <taxon>Eukaryota</taxon>
        <taxon>Fungi</taxon>
        <taxon>Dikarya</taxon>
        <taxon>Ascomycota</taxon>
        <taxon>Pezizomycotina</taxon>
        <taxon>Eurotiomycetes</taxon>
        <taxon>Eurotiomycetidae</taxon>
        <taxon>Eurotiales</taxon>
        <taxon>Aspergillaceae</taxon>
        <taxon>Penicillium</taxon>
    </lineage>
</organism>
<dbReference type="AlphaFoldDB" id="A0A1Q5UMH3"/>